<dbReference type="RefSeq" id="WP_231922207.1">
    <property type="nucleotide sequence ID" value="NZ_JBHRWG010000007.1"/>
</dbReference>
<dbReference type="InterPro" id="IPR003593">
    <property type="entry name" value="AAA+_ATPase"/>
</dbReference>
<dbReference type="InterPro" id="IPR027417">
    <property type="entry name" value="P-loop_NTPase"/>
</dbReference>
<dbReference type="PANTHER" id="PTHR43776">
    <property type="entry name" value="TRANSPORT ATP-BINDING PROTEIN"/>
    <property type="match status" value="1"/>
</dbReference>
<protein>
    <submittedName>
        <fullName evidence="7">Peptide/nickel transport system ATP-binding protein</fullName>
    </submittedName>
</protein>
<feature type="domain" description="ABC transporter" evidence="6">
    <location>
        <begin position="7"/>
        <end position="245"/>
    </location>
</feature>
<dbReference type="GO" id="GO:0016887">
    <property type="term" value="F:ATP hydrolysis activity"/>
    <property type="evidence" value="ECO:0007669"/>
    <property type="project" value="InterPro"/>
</dbReference>
<dbReference type="Proteomes" id="UP000199393">
    <property type="component" value="Chromosome I"/>
</dbReference>
<dbReference type="STRING" id="307121.GA0070620_0757"/>
<keyword evidence="3" id="KW-0547">Nucleotide-binding</keyword>
<feature type="region of interest" description="Disordered" evidence="5">
    <location>
        <begin position="224"/>
        <end position="266"/>
    </location>
</feature>
<dbReference type="GO" id="GO:0055085">
    <property type="term" value="P:transmembrane transport"/>
    <property type="evidence" value="ECO:0007669"/>
    <property type="project" value="UniProtKB-ARBA"/>
</dbReference>
<evidence type="ECO:0000259" key="6">
    <source>
        <dbReference type="PROSITE" id="PS50893"/>
    </source>
</evidence>
<dbReference type="GO" id="GO:0005524">
    <property type="term" value="F:ATP binding"/>
    <property type="evidence" value="ECO:0007669"/>
    <property type="project" value="UniProtKB-KW"/>
</dbReference>
<dbReference type="SUPFAM" id="SSF52540">
    <property type="entry name" value="P-loop containing nucleoside triphosphate hydrolases"/>
    <property type="match status" value="1"/>
</dbReference>
<keyword evidence="2" id="KW-0813">Transport</keyword>
<gene>
    <name evidence="7" type="ORF">GA0070620_0757</name>
</gene>
<keyword evidence="8" id="KW-1185">Reference proteome</keyword>
<evidence type="ECO:0000256" key="5">
    <source>
        <dbReference type="SAM" id="MobiDB-lite"/>
    </source>
</evidence>
<dbReference type="SMART" id="SM00382">
    <property type="entry name" value="AAA"/>
    <property type="match status" value="1"/>
</dbReference>
<dbReference type="AlphaFoldDB" id="A0A1C3MY75"/>
<evidence type="ECO:0000256" key="1">
    <source>
        <dbReference type="ARBA" id="ARBA00005417"/>
    </source>
</evidence>
<dbReference type="PROSITE" id="PS50893">
    <property type="entry name" value="ABC_TRANSPORTER_2"/>
    <property type="match status" value="1"/>
</dbReference>
<evidence type="ECO:0000313" key="7">
    <source>
        <dbReference type="EMBL" id="SBV25286.1"/>
    </source>
</evidence>
<dbReference type="InterPro" id="IPR050319">
    <property type="entry name" value="ABC_transp_ATP-bind"/>
</dbReference>
<keyword evidence="4 7" id="KW-0067">ATP-binding</keyword>
<dbReference type="EMBL" id="LT598496">
    <property type="protein sequence ID" value="SBV25286.1"/>
    <property type="molecule type" value="Genomic_DNA"/>
</dbReference>
<dbReference type="Pfam" id="PF00005">
    <property type="entry name" value="ABC_tran"/>
    <property type="match status" value="1"/>
</dbReference>
<proteinExistence type="inferred from homology"/>
<name>A0A1C3MY75_9ACTN</name>
<accession>A0A1C3MY75</accession>
<feature type="compositionally biased region" description="Basic and acidic residues" evidence="5">
    <location>
        <begin position="224"/>
        <end position="236"/>
    </location>
</feature>
<comment type="similarity">
    <text evidence="1">Belongs to the ABC transporter superfamily.</text>
</comment>
<evidence type="ECO:0000256" key="2">
    <source>
        <dbReference type="ARBA" id="ARBA00022448"/>
    </source>
</evidence>
<sequence length="266" mass="28396">MTNPAHLLADAVTVSHGRQVVLDEVSLRIDRGETVGLRGPSGSGKSTLARVLALLHAPDRGRVSIDGTPVAGVRHAVPVGVRTRVAVLFQSPRAAADPRLRLVDLVAEPLRAIRTPERAVRERVDELTDLVGLTPDLLGRRPHAVSDGQLQRACLARALAHRPDYLLCDEATAMLDASTQAHVAAVVTAYQRSRDAGVLVISHDEPLLDRWADRIVDLAPAAVRDRRPAGRSDARVDQLCGSASSAGRLSMNELTEKTARPGPAGP</sequence>
<dbReference type="PANTHER" id="PTHR43776:SF7">
    <property type="entry name" value="D,D-DIPEPTIDE TRANSPORT ATP-BINDING PROTEIN DDPF-RELATED"/>
    <property type="match status" value="1"/>
</dbReference>
<dbReference type="InterPro" id="IPR003439">
    <property type="entry name" value="ABC_transporter-like_ATP-bd"/>
</dbReference>
<reference evidence="8" key="1">
    <citation type="submission" date="2016-06" db="EMBL/GenBank/DDBJ databases">
        <authorList>
            <person name="Varghese N."/>
            <person name="Submissions Spin"/>
        </authorList>
    </citation>
    <scope>NUCLEOTIDE SEQUENCE [LARGE SCALE GENOMIC DNA]</scope>
    <source>
        <strain evidence="8">DSM 45344</strain>
    </source>
</reference>
<evidence type="ECO:0000313" key="8">
    <source>
        <dbReference type="Proteomes" id="UP000199393"/>
    </source>
</evidence>
<evidence type="ECO:0000256" key="4">
    <source>
        <dbReference type="ARBA" id="ARBA00022840"/>
    </source>
</evidence>
<evidence type="ECO:0000256" key="3">
    <source>
        <dbReference type="ARBA" id="ARBA00022741"/>
    </source>
</evidence>
<dbReference type="Gene3D" id="3.40.50.300">
    <property type="entry name" value="P-loop containing nucleotide triphosphate hydrolases"/>
    <property type="match status" value="1"/>
</dbReference>
<organism evidence="7 8">
    <name type="scientific">Micromonospora krabiensis</name>
    <dbReference type="NCBI Taxonomy" id="307121"/>
    <lineage>
        <taxon>Bacteria</taxon>
        <taxon>Bacillati</taxon>
        <taxon>Actinomycetota</taxon>
        <taxon>Actinomycetes</taxon>
        <taxon>Micromonosporales</taxon>
        <taxon>Micromonosporaceae</taxon>
        <taxon>Micromonospora</taxon>
    </lineage>
</organism>